<dbReference type="InterPro" id="IPR027417">
    <property type="entry name" value="P-loop_NTPase"/>
</dbReference>
<dbReference type="EMBL" id="VDUZ01000016">
    <property type="protein sequence ID" value="TXL74870.1"/>
    <property type="molecule type" value="Genomic_DNA"/>
</dbReference>
<evidence type="ECO:0000256" key="4">
    <source>
        <dbReference type="ARBA" id="ARBA00022801"/>
    </source>
</evidence>
<dbReference type="SUPFAM" id="SSF52540">
    <property type="entry name" value="P-loop containing nucleoside triphosphate hydrolases"/>
    <property type="match status" value="1"/>
</dbReference>
<dbReference type="AlphaFoldDB" id="A0A5C8PML8"/>
<evidence type="ECO:0000256" key="9">
    <source>
        <dbReference type="ARBA" id="ARBA00023204"/>
    </source>
</evidence>
<keyword evidence="5 15" id="KW-0347">Helicase</keyword>
<keyword evidence="6" id="KW-0269">Exonuclease</keyword>
<keyword evidence="9" id="KW-0234">DNA repair</keyword>
<organism evidence="19 20">
    <name type="scientific">Vineibacter terrae</name>
    <dbReference type="NCBI Taxonomy" id="2586908"/>
    <lineage>
        <taxon>Bacteria</taxon>
        <taxon>Pseudomonadati</taxon>
        <taxon>Pseudomonadota</taxon>
        <taxon>Alphaproteobacteria</taxon>
        <taxon>Hyphomicrobiales</taxon>
        <taxon>Vineibacter</taxon>
    </lineage>
</organism>
<dbReference type="GO" id="GO:0033202">
    <property type="term" value="C:DNA helicase complex"/>
    <property type="evidence" value="ECO:0007669"/>
    <property type="project" value="TreeGrafter"/>
</dbReference>
<evidence type="ECO:0000256" key="11">
    <source>
        <dbReference type="ARBA" id="ARBA00034617"/>
    </source>
</evidence>
<dbReference type="OrthoDB" id="9810135at2"/>
<protein>
    <recommendedName>
        <fullName evidence="12">DNA 3'-5' helicase</fullName>
        <ecNumber evidence="12">5.6.2.4</ecNumber>
    </recommendedName>
    <alternativeName>
        <fullName evidence="13">DNA 3'-5' helicase II</fullName>
    </alternativeName>
</protein>
<dbReference type="EC" id="5.6.2.4" evidence="12"/>
<evidence type="ECO:0000313" key="20">
    <source>
        <dbReference type="Proteomes" id="UP000321638"/>
    </source>
</evidence>
<keyword evidence="20" id="KW-1185">Reference proteome</keyword>
<keyword evidence="4 15" id="KW-0378">Hydrolase</keyword>
<gene>
    <name evidence="19" type="primary">addA</name>
    <name evidence="19" type="ORF">FHP25_15785</name>
</gene>
<dbReference type="Gene3D" id="3.90.320.10">
    <property type="match status" value="1"/>
</dbReference>
<dbReference type="RefSeq" id="WP_147847913.1">
    <property type="nucleotide sequence ID" value="NZ_VDUZ01000016.1"/>
</dbReference>
<keyword evidence="8" id="KW-0238">DNA-binding</keyword>
<keyword evidence="10" id="KW-0413">Isomerase</keyword>
<dbReference type="GO" id="GO:0005829">
    <property type="term" value="C:cytosol"/>
    <property type="evidence" value="ECO:0007669"/>
    <property type="project" value="TreeGrafter"/>
</dbReference>
<evidence type="ECO:0000256" key="13">
    <source>
        <dbReference type="ARBA" id="ARBA00034923"/>
    </source>
</evidence>
<dbReference type="InterPro" id="IPR014017">
    <property type="entry name" value="DNA_helicase_UvrD-like_C"/>
</dbReference>
<feature type="compositionally biased region" description="Pro residues" evidence="16">
    <location>
        <begin position="965"/>
        <end position="978"/>
    </location>
</feature>
<evidence type="ECO:0000256" key="5">
    <source>
        <dbReference type="ARBA" id="ARBA00022806"/>
    </source>
</evidence>
<evidence type="ECO:0000256" key="6">
    <source>
        <dbReference type="ARBA" id="ARBA00022839"/>
    </source>
</evidence>
<dbReference type="InterPro" id="IPR014016">
    <property type="entry name" value="UvrD-like_ATP-bd"/>
</dbReference>
<evidence type="ECO:0000256" key="1">
    <source>
        <dbReference type="ARBA" id="ARBA00022722"/>
    </source>
</evidence>
<dbReference type="GO" id="GO:0005524">
    <property type="term" value="F:ATP binding"/>
    <property type="evidence" value="ECO:0007669"/>
    <property type="project" value="UniProtKB-UniRule"/>
</dbReference>
<reference evidence="19 20" key="1">
    <citation type="submission" date="2019-06" db="EMBL/GenBank/DDBJ databases">
        <title>New taxonomy in bacterial strain CC-CFT640, isolated from vineyard.</title>
        <authorList>
            <person name="Lin S.-Y."/>
            <person name="Tsai C.-F."/>
            <person name="Young C.-C."/>
        </authorList>
    </citation>
    <scope>NUCLEOTIDE SEQUENCE [LARGE SCALE GENOMIC DNA]</scope>
    <source>
        <strain evidence="19 20">CC-CFT640</strain>
    </source>
</reference>
<dbReference type="Pfam" id="PF13361">
    <property type="entry name" value="UvrD_C"/>
    <property type="match status" value="1"/>
</dbReference>
<evidence type="ECO:0000256" key="12">
    <source>
        <dbReference type="ARBA" id="ARBA00034808"/>
    </source>
</evidence>
<evidence type="ECO:0000256" key="8">
    <source>
        <dbReference type="ARBA" id="ARBA00023125"/>
    </source>
</evidence>
<evidence type="ECO:0000256" key="3">
    <source>
        <dbReference type="ARBA" id="ARBA00022763"/>
    </source>
</evidence>
<feature type="compositionally biased region" description="Basic and acidic residues" evidence="16">
    <location>
        <begin position="10"/>
        <end position="23"/>
    </location>
</feature>
<dbReference type="InterPro" id="IPR038726">
    <property type="entry name" value="PDDEXK_AddAB-type"/>
</dbReference>
<keyword evidence="7 15" id="KW-0067">ATP-binding</keyword>
<dbReference type="PROSITE" id="PS51198">
    <property type="entry name" value="UVRD_HELICASE_ATP_BIND"/>
    <property type="match status" value="1"/>
</dbReference>
<feature type="region of interest" description="Disordered" evidence="16">
    <location>
        <begin position="1"/>
        <end position="25"/>
    </location>
</feature>
<evidence type="ECO:0000313" key="19">
    <source>
        <dbReference type="EMBL" id="TXL74870.1"/>
    </source>
</evidence>
<comment type="caution">
    <text evidence="19">The sequence shown here is derived from an EMBL/GenBank/DDBJ whole genome shotgun (WGS) entry which is preliminary data.</text>
</comment>
<keyword evidence="2 15" id="KW-0547">Nucleotide-binding</keyword>
<comment type="catalytic activity">
    <reaction evidence="14">
        <text>ATP + H2O = ADP + phosphate + H(+)</text>
        <dbReference type="Rhea" id="RHEA:13065"/>
        <dbReference type="ChEBI" id="CHEBI:15377"/>
        <dbReference type="ChEBI" id="CHEBI:15378"/>
        <dbReference type="ChEBI" id="CHEBI:30616"/>
        <dbReference type="ChEBI" id="CHEBI:43474"/>
        <dbReference type="ChEBI" id="CHEBI:456216"/>
        <dbReference type="EC" id="5.6.2.4"/>
    </reaction>
</comment>
<dbReference type="GO" id="GO:0043138">
    <property type="term" value="F:3'-5' DNA helicase activity"/>
    <property type="evidence" value="ECO:0007669"/>
    <property type="project" value="UniProtKB-EC"/>
</dbReference>
<feature type="binding site" evidence="15">
    <location>
        <begin position="32"/>
        <end position="39"/>
    </location>
    <ligand>
        <name>ATP</name>
        <dbReference type="ChEBI" id="CHEBI:30616"/>
    </ligand>
</feature>
<dbReference type="InterPro" id="IPR011604">
    <property type="entry name" value="PDDEXK-like_dom_sf"/>
</dbReference>
<dbReference type="PROSITE" id="PS51217">
    <property type="entry name" value="UVRD_HELICASE_CTER"/>
    <property type="match status" value="1"/>
</dbReference>
<evidence type="ECO:0000256" key="10">
    <source>
        <dbReference type="ARBA" id="ARBA00023235"/>
    </source>
</evidence>
<feature type="compositionally biased region" description="Pro residues" evidence="16">
    <location>
        <begin position="942"/>
        <end position="952"/>
    </location>
</feature>
<keyword evidence="1" id="KW-0540">Nuclease</keyword>
<dbReference type="InterPro" id="IPR014151">
    <property type="entry name" value="DNA_helicase_AddA"/>
</dbReference>
<dbReference type="GO" id="GO:0003677">
    <property type="term" value="F:DNA binding"/>
    <property type="evidence" value="ECO:0007669"/>
    <property type="project" value="UniProtKB-KW"/>
</dbReference>
<evidence type="ECO:0000259" key="18">
    <source>
        <dbReference type="PROSITE" id="PS51217"/>
    </source>
</evidence>
<feature type="domain" description="UvrD-like helicase C-terminal" evidence="18">
    <location>
        <begin position="513"/>
        <end position="801"/>
    </location>
</feature>
<dbReference type="SUPFAM" id="SSF52980">
    <property type="entry name" value="Restriction endonuclease-like"/>
    <property type="match status" value="1"/>
</dbReference>
<evidence type="ECO:0000256" key="7">
    <source>
        <dbReference type="ARBA" id="ARBA00022840"/>
    </source>
</evidence>
<dbReference type="PANTHER" id="PTHR11070:SF2">
    <property type="entry name" value="ATP-DEPENDENT DNA HELICASE SRS2"/>
    <property type="match status" value="1"/>
</dbReference>
<dbReference type="PANTHER" id="PTHR11070">
    <property type="entry name" value="UVRD / RECB / PCRA DNA HELICASE FAMILY MEMBER"/>
    <property type="match status" value="1"/>
</dbReference>
<evidence type="ECO:0000256" key="14">
    <source>
        <dbReference type="ARBA" id="ARBA00048988"/>
    </source>
</evidence>
<sequence>MSVSTLPIDPRIDAGRRQGRASDPHASAWVEANAGTGKTKVLTDRIVRLLLDGAAPQRILCLTFTKAAAAEMRNRLATLLGSWTLAPDDTLAAALTGLMGRAPTVTDMVTARRLFARVLDAPGGVSIQTIHSFCQALLQRFPLEAGVAPNFAVLDERQSGALLQEAQDAQLALLAGEQAPPDLAAALKAVAARIAEAEYVDIMGALLSERGRIARLAGDPAALAAYAARLRRALDAPAEGCADDFLAAGCADGAFDHAGLRRAADAMAKGSKTDRARSAVLAAWLADASQRIDTFETYLGFYFTGSGSVRSPLATAAVANAAPGIVEILTAEAERLRALNNGWRSLRLIELTAALLQLGADILRRYEAAKRARGALDYEDLVLRARALLGRAGIAAWVLYKLDGGIDHVLVDEAQDTNPDQWDVVRCLTEEFFAGAGAVERERTVFAVGDAKQSIFGFQRADPAKLAQMRQWFGTRAGEAGRRFEHVELISSYRSVGAVLDAVDLVFESEPAAQGVASADHPVRHVPIRIGEPGLVEVWPVVRPLEGNADPTDVDARQDALTPPDQRLAALIARHAKDLIACRERLANTGEPIHPGHIMVLVRRRNPFVTALVRAFKREALPVAGVDRMVLADELPVQDLIALGRFVLLPQDDLNLACLLKSPLVGLDEEALFDLAWNRQGRRLWTSLRARAEANDPRFTASHALLAGWLARADYTPPFEFFGGVLGEGRGREKLLERLGREAADPIDEFLSTALQHQRSETPSLQGFLRALELGGSDIKRDLDENRRREVRILTVHGSKGLQAPVVYLPDTCRVPMPLNRLLWSDDGSTLLWLPRVDDASDAARSLAASVKRRESQEQNRLLYVAMTRAADRLYVAGWAGARAPDRGCWHELVSSACKRGAGDGRSARAMPQAETFDFTSLLNAPDGWTGEGWRLASGTRPLPPDQPPLPLPDVSTLPGWARRQPPPEPQPPAPLAPSRPFIEDEPDAVRRPVFEPPPPGPFAPDRTNRFRRGNAIHRLLRVLPELPAPDHAVAGQLLLQSIAGDEDDATRAAWLAETLGVLALPEAAALFGPASRAEVPVVGMVALGSGPYAVSGQIDRLAVSGDAVLIVDFKTNRPPPRDPARVPLVYRRQMALYRALLSQIYPGKAVSCFLLWTDAPLLMSLPDAGLSAALP</sequence>
<feature type="region of interest" description="Disordered" evidence="16">
    <location>
        <begin position="930"/>
        <end position="981"/>
    </location>
</feature>
<name>A0A5C8PML8_9HYPH</name>
<dbReference type="Pfam" id="PF12705">
    <property type="entry name" value="PDDEXK_1"/>
    <property type="match status" value="1"/>
</dbReference>
<dbReference type="GO" id="GO:0000725">
    <property type="term" value="P:recombinational repair"/>
    <property type="evidence" value="ECO:0007669"/>
    <property type="project" value="TreeGrafter"/>
</dbReference>
<evidence type="ECO:0000259" key="17">
    <source>
        <dbReference type="PROSITE" id="PS51198"/>
    </source>
</evidence>
<evidence type="ECO:0000256" key="2">
    <source>
        <dbReference type="ARBA" id="ARBA00022741"/>
    </source>
</evidence>
<feature type="domain" description="UvrD-like helicase ATP-binding" evidence="17">
    <location>
        <begin position="11"/>
        <end position="496"/>
    </location>
</feature>
<dbReference type="InterPro" id="IPR000212">
    <property type="entry name" value="DNA_helicase_UvrD/REP"/>
</dbReference>
<dbReference type="NCBIfam" id="TIGR02784">
    <property type="entry name" value="addA_alphas"/>
    <property type="match status" value="1"/>
</dbReference>
<keyword evidence="3" id="KW-0227">DNA damage</keyword>
<dbReference type="Proteomes" id="UP000321638">
    <property type="component" value="Unassembled WGS sequence"/>
</dbReference>
<accession>A0A5C8PML8</accession>
<evidence type="ECO:0000256" key="16">
    <source>
        <dbReference type="SAM" id="MobiDB-lite"/>
    </source>
</evidence>
<comment type="catalytic activity">
    <reaction evidence="11">
        <text>Couples ATP hydrolysis with the unwinding of duplex DNA by translocating in the 3'-5' direction.</text>
        <dbReference type="EC" id="5.6.2.4"/>
    </reaction>
</comment>
<dbReference type="Pfam" id="PF00580">
    <property type="entry name" value="UvrD-helicase"/>
    <property type="match status" value="1"/>
</dbReference>
<dbReference type="InterPro" id="IPR011335">
    <property type="entry name" value="Restrct_endonuc-II-like"/>
</dbReference>
<proteinExistence type="predicted"/>
<dbReference type="GO" id="GO:0004527">
    <property type="term" value="F:exonuclease activity"/>
    <property type="evidence" value="ECO:0007669"/>
    <property type="project" value="UniProtKB-KW"/>
</dbReference>
<evidence type="ECO:0000256" key="15">
    <source>
        <dbReference type="PROSITE-ProRule" id="PRU00560"/>
    </source>
</evidence>
<dbReference type="Gene3D" id="3.40.50.300">
    <property type="entry name" value="P-loop containing nucleotide triphosphate hydrolases"/>
    <property type="match status" value="4"/>
</dbReference>